<sequence length="303" mass="34712">MKIRDTCLDHRHRFTQNALTWTFPINIVDPVTEFKVHFRAKCNATAGDAPHWYYPPPVPYLIKEIAVIDGSEVIYALNGAEAWAMSGFDLGYLPMHRHHEYPDATSHWCFPIHFGRDLTDPEWIFDPKKFRNPQLRITWDLAAVIPIGHGGMKSAVDAPIEISVWAKIMEEGARPRGYLMTKQVKEYTPAGAGDEVTWLPVDFPIRKLMVRSYVENGQMGESTEHIKISQDQDKWIPVDLAADDFIRLMINWFPEMETAGDPYMSHHEYREHFGGWLGHGLICSGTTSLIVALRGWTSNMFRA</sequence>
<evidence type="ECO:0000313" key="1">
    <source>
        <dbReference type="EMBL" id="GAI67381.1"/>
    </source>
</evidence>
<dbReference type="AlphaFoldDB" id="X1RK87"/>
<organism evidence="1">
    <name type="scientific">marine sediment metagenome</name>
    <dbReference type="NCBI Taxonomy" id="412755"/>
    <lineage>
        <taxon>unclassified sequences</taxon>
        <taxon>metagenomes</taxon>
        <taxon>ecological metagenomes</taxon>
    </lineage>
</organism>
<reference evidence="1" key="1">
    <citation type="journal article" date="2014" name="Front. Microbiol.">
        <title>High frequency of phylogenetically diverse reductive dehalogenase-homologous genes in deep subseafloor sedimentary metagenomes.</title>
        <authorList>
            <person name="Kawai M."/>
            <person name="Futagami T."/>
            <person name="Toyoda A."/>
            <person name="Takaki Y."/>
            <person name="Nishi S."/>
            <person name="Hori S."/>
            <person name="Arai W."/>
            <person name="Tsubouchi T."/>
            <person name="Morono Y."/>
            <person name="Uchiyama I."/>
            <person name="Ito T."/>
            <person name="Fujiyama A."/>
            <person name="Inagaki F."/>
            <person name="Takami H."/>
        </authorList>
    </citation>
    <scope>NUCLEOTIDE SEQUENCE</scope>
    <source>
        <strain evidence="1">Expedition CK06-06</strain>
    </source>
</reference>
<feature type="non-terminal residue" evidence="1">
    <location>
        <position position="303"/>
    </location>
</feature>
<name>X1RK87_9ZZZZ</name>
<protein>
    <submittedName>
        <fullName evidence="1">Uncharacterized protein</fullName>
    </submittedName>
</protein>
<comment type="caution">
    <text evidence="1">The sequence shown here is derived from an EMBL/GenBank/DDBJ whole genome shotgun (WGS) entry which is preliminary data.</text>
</comment>
<accession>X1RK87</accession>
<dbReference type="EMBL" id="BARW01002096">
    <property type="protein sequence ID" value="GAI67381.1"/>
    <property type="molecule type" value="Genomic_DNA"/>
</dbReference>
<proteinExistence type="predicted"/>
<gene>
    <name evidence="1" type="ORF">S12H4_06093</name>
</gene>